<dbReference type="EMBL" id="GL531872">
    <property type="protein sequence ID" value="EFQ96523.1"/>
    <property type="molecule type" value="Genomic_DNA"/>
</dbReference>
<evidence type="ECO:0000313" key="2">
    <source>
        <dbReference type="Proteomes" id="UP000001067"/>
    </source>
</evidence>
<sequence length="69" mass="7298">MKKEKVSYSHPPAGTFTAVYPVIAGVDMGEEGDKSGEGKGFETQRSSLFISSLLRQAAILPAIGEIAID</sequence>
<gene>
    <name evidence="1" type="ORF">PTT_00691</name>
</gene>
<evidence type="ECO:0000313" key="1">
    <source>
        <dbReference type="EMBL" id="EFQ96523.1"/>
    </source>
</evidence>
<name>E3RCM6_PYRTT</name>
<dbReference type="Proteomes" id="UP000001067">
    <property type="component" value="Unassembled WGS sequence"/>
</dbReference>
<keyword evidence="2" id="KW-1185">Reference proteome</keyword>
<reference evidence="1 2" key="1">
    <citation type="journal article" date="2010" name="Genome Biol.">
        <title>A first genome assembly of the barley fungal pathogen Pyrenophora teres f. teres.</title>
        <authorList>
            <person name="Ellwood S.R."/>
            <person name="Liu Z."/>
            <person name="Syme R.A."/>
            <person name="Lai Z."/>
            <person name="Hane J.K."/>
            <person name="Keiper F."/>
            <person name="Moffat C.S."/>
            <person name="Oliver R.P."/>
            <person name="Friesen T.L."/>
        </authorList>
    </citation>
    <scope>NUCLEOTIDE SEQUENCE [LARGE SCALE GENOMIC DNA]</scope>
    <source>
        <strain evidence="1 2">0-1</strain>
    </source>
</reference>
<dbReference type="HOGENOM" id="CLU_2777187_0_0_1"/>
<dbReference type="KEGG" id="pte:PTT_00691"/>
<dbReference type="AlphaFoldDB" id="E3RCM6"/>
<organism evidence="2">
    <name type="scientific">Pyrenophora teres f. teres (strain 0-1)</name>
    <name type="common">Barley net blotch fungus</name>
    <name type="synonym">Drechslera teres f. teres</name>
    <dbReference type="NCBI Taxonomy" id="861557"/>
    <lineage>
        <taxon>Eukaryota</taxon>
        <taxon>Fungi</taxon>
        <taxon>Dikarya</taxon>
        <taxon>Ascomycota</taxon>
        <taxon>Pezizomycotina</taxon>
        <taxon>Dothideomycetes</taxon>
        <taxon>Pleosporomycetidae</taxon>
        <taxon>Pleosporales</taxon>
        <taxon>Pleosporineae</taxon>
        <taxon>Pleosporaceae</taxon>
        <taxon>Pyrenophora</taxon>
    </lineage>
</organism>
<protein>
    <submittedName>
        <fullName evidence="1">Uncharacterized protein</fullName>
    </submittedName>
</protein>
<proteinExistence type="predicted"/>
<accession>E3RCM6</accession>